<reference evidence="1 2" key="1">
    <citation type="journal article" date="2021" name="BMC Biol.">
        <title>Horizontally acquired antibacterial genes associated with adaptive radiation of ladybird beetles.</title>
        <authorList>
            <person name="Li H.S."/>
            <person name="Tang X.F."/>
            <person name="Huang Y.H."/>
            <person name="Xu Z.Y."/>
            <person name="Chen M.L."/>
            <person name="Du X.Y."/>
            <person name="Qiu B.Y."/>
            <person name="Chen P.T."/>
            <person name="Zhang W."/>
            <person name="Slipinski A."/>
            <person name="Escalona H.E."/>
            <person name="Waterhouse R.M."/>
            <person name="Zwick A."/>
            <person name="Pang H."/>
        </authorList>
    </citation>
    <scope>NUCLEOTIDE SEQUENCE [LARGE SCALE GENOMIC DNA]</scope>
    <source>
        <strain evidence="1">SYSU2018</strain>
    </source>
</reference>
<dbReference type="AlphaFoldDB" id="A0ABD2N201"/>
<organism evidence="1 2">
    <name type="scientific">Cryptolaemus montrouzieri</name>
    <dbReference type="NCBI Taxonomy" id="559131"/>
    <lineage>
        <taxon>Eukaryota</taxon>
        <taxon>Metazoa</taxon>
        <taxon>Ecdysozoa</taxon>
        <taxon>Arthropoda</taxon>
        <taxon>Hexapoda</taxon>
        <taxon>Insecta</taxon>
        <taxon>Pterygota</taxon>
        <taxon>Neoptera</taxon>
        <taxon>Endopterygota</taxon>
        <taxon>Coleoptera</taxon>
        <taxon>Polyphaga</taxon>
        <taxon>Cucujiformia</taxon>
        <taxon>Coccinelloidea</taxon>
        <taxon>Coccinellidae</taxon>
        <taxon>Scymninae</taxon>
        <taxon>Scymnini</taxon>
        <taxon>Cryptolaemus</taxon>
    </lineage>
</organism>
<evidence type="ECO:0000313" key="2">
    <source>
        <dbReference type="Proteomes" id="UP001516400"/>
    </source>
</evidence>
<evidence type="ECO:0000313" key="1">
    <source>
        <dbReference type="EMBL" id="KAL3272713.1"/>
    </source>
</evidence>
<comment type="caution">
    <text evidence="1">The sequence shown here is derived from an EMBL/GenBank/DDBJ whole genome shotgun (WGS) entry which is preliminary data.</text>
</comment>
<protein>
    <submittedName>
        <fullName evidence="1">Uncharacterized protein</fullName>
    </submittedName>
</protein>
<name>A0ABD2N201_9CUCU</name>
<gene>
    <name evidence="1" type="ORF">HHI36_014175</name>
</gene>
<dbReference type="Proteomes" id="UP001516400">
    <property type="component" value="Unassembled WGS sequence"/>
</dbReference>
<proteinExistence type="predicted"/>
<dbReference type="EMBL" id="JABFTP020000062">
    <property type="protein sequence ID" value="KAL3272713.1"/>
    <property type="molecule type" value="Genomic_DNA"/>
</dbReference>
<keyword evidence="2" id="KW-1185">Reference proteome</keyword>
<accession>A0ABD2N201</accession>
<sequence length="81" mass="9099">MNDYIHRALHRMNDIDCDEKITCADNFAAHKFGLTAKFADSTFNAAEAKSFDQCEGHGEKDISNDWNPRSCIGPSYVELLS</sequence>